<name>A0A143BHC3_9BACT</name>
<evidence type="ECO:0000313" key="1">
    <source>
        <dbReference type="EMBL" id="AMW04011.1"/>
    </source>
</evidence>
<accession>A0A143BHC3</accession>
<dbReference type="EMBL" id="CP011454">
    <property type="protein sequence ID" value="AMW04011.1"/>
    <property type="molecule type" value="Genomic_DNA"/>
</dbReference>
<reference evidence="1 2" key="1">
    <citation type="journal article" date="2014" name="Proc. Natl. Acad. Sci. U.S.A.">
        <title>Functional type 2 photosynthetic reaction centers found in the rare bacterial phylum Gemmatimonadetes.</title>
        <authorList>
            <person name="Zeng Y."/>
            <person name="Feng F."/>
            <person name="Medova H."/>
            <person name="Dean J."/>
            <person name="Koblizek M."/>
        </authorList>
    </citation>
    <scope>NUCLEOTIDE SEQUENCE [LARGE SCALE GENOMIC DNA]</scope>
    <source>
        <strain evidence="1 2">AP64</strain>
    </source>
</reference>
<dbReference type="OrthoDB" id="9968066at2"/>
<keyword evidence="2" id="KW-1185">Reference proteome</keyword>
<protein>
    <submittedName>
        <fullName evidence="1">Uncharacterized protein</fullName>
    </submittedName>
</protein>
<reference evidence="1 2" key="2">
    <citation type="journal article" date="2016" name="Environ. Microbiol. Rep.">
        <title>Metagenomic evidence for the presence of phototrophic Gemmatimonadetes bacteria in diverse environments.</title>
        <authorList>
            <person name="Zeng Y."/>
            <person name="Baumbach J."/>
            <person name="Barbosa E.G."/>
            <person name="Azevedo V."/>
            <person name="Zhang C."/>
            <person name="Koblizek M."/>
        </authorList>
    </citation>
    <scope>NUCLEOTIDE SEQUENCE [LARGE SCALE GENOMIC DNA]</scope>
    <source>
        <strain evidence="1 2">AP64</strain>
    </source>
</reference>
<dbReference type="KEGG" id="gph:GEMMAAP_02490"/>
<dbReference type="Proteomes" id="UP000076404">
    <property type="component" value="Chromosome"/>
</dbReference>
<evidence type="ECO:0000313" key="2">
    <source>
        <dbReference type="Proteomes" id="UP000076404"/>
    </source>
</evidence>
<organism evidence="1 2">
    <name type="scientific">Gemmatimonas phototrophica</name>
    <dbReference type="NCBI Taxonomy" id="1379270"/>
    <lineage>
        <taxon>Bacteria</taxon>
        <taxon>Pseudomonadati</taxon>
        <taxon>Gemmatimonadota</taxon>
        <taxon>Gemmatimonadia</taxon>
        <taxon>Gemmatimonadales</taxon>
        <taxon>Gemmatimonadaceae</taxon>
        <taxon>Gemmatimonas</taxon>
    </lineage>
</organism>
<dbReference type="STRING" id="1379270.GEMMAAP_02490"/>
<dbReference type="AlphaFoldDB" id="A0A143BHC3"/>
<proteinExistence type="predicted"/>
<sequence>MAGTPERFDLLLQEKLDELDQAADQEARLAVDEVELLRLRAAHLATARSGGPWHAGPAVQYQQDPAVQGVVAPPTLDIRFPARVP</sequence>
<gene>
    <name evidence="1" type="ORF">GEMMAAP_02490</name>
</gene>
<dbReference type="eggNOG" id="ENOG50329H2">
    <property type="taxonomic scope" value="Bacteria"/>
</dbReference>
<dbReference type="RefSeq" id="WP_026849297.1">
    <property type="nucleotide sequence ID" value="NZ_CP011454.1"/>
</dbReference>